<dbReference type="Proteomes" id="UP001482620">
    <property type="component" value="Unassembled WGS sequence"/>
</dbReference>
<keyword evidence="4" id="KW-1185">Reference proteome</keyword>
<keyword evidence="1" id="KW-0472">Membrane</keyword>
<keyword evidence="1" id="KW-1133">Transmembrane helix</keyword>
<dbReference type="SMART" id="SM00228">
    <property type="entry name" value="PDZ"/>
    <property type="match status" value="1"/>
</dbReference>
<dbReference type="Gene3D" id="2.30.42.10">
    <property type="match status" value="2"/>
</dbReference>
<name>A0ABV0TNU9_9TELE</name>
<dbReference type="PANTHER" id="PTHR19964:SF11">
    <property type="entry name" value="INAD-LIKE PROTEIN"/>
    <property type="match status" value="1"/>
</dbReference>
<protein>
    <recommendedName>
        <fullName evidence="2">PDZ domain-containing protein</fullName>
    </recommendedName>
</protein>
<dbReference type="SUPFAM" id="SSF50156">
    <property type="entry name" value="PDZ domain-like"/>
    <property type="match status" value="2"/>
</dbReference>
<organism evidence="3 4">
    <name type="scientific">Ilyodon furcidens</name>
    <name type="common">goldbreast splitfin</name>
    <dbReference type="NCBI Taxonomy" id="33524"/>
    <lineage>
        <taxon>Eukaryota</taxon>
        <taxon>Metazoa</taxon>
        <taxon>Chordata</taxon>
        <taxon>Craniata</taxon>
        <taxon>Vertebrata</taxon>
        <taxon>Euteleostomi</taxon>
        <taxon>Actinopterygii</taxon>
        <taxon>Neopterygii</taxon>
        <taxon>Teleostei</taxon>
        <taxon>Neoteleostei</taxon>
        <taxon>Acanthomorphata</taxon>
        <taxon>Ovalentaria</taxon>
        <taxon>Atherinomorphae</taxon>
        <taxon>Cyprinodontiformes</taxon>
        <taxon>Goodeidae</taxon>
        <taxon>Ilyodon</taxon>
    </lineage>
</organism>
<dbReference type="InterPro" id="IPR051342">
    <property type="entry name" value="PDZ_scaffold"/>
</dbReference>
<evidence type="ECO:0000259" key="2">
    <source>
        <dbReference type="PROSITE" id="PS50106"/>
    </source>
</evidence>
<reference evidence="3 4" key="1">
    <citation type="submission" date="2021-06" db="EMBL/GenBank/DDBJ databases">
        <authorList>
            <person name="Palmer J.M."/>
        </authorList>
    </citation>
    <scope>NUCLEOTIDE SEQUENCE [LARGE SCALE GENOMIC DNA]</scope>
    <source>
        <strain evidence="4">if_2019</strain>
        <tissue evidence="3">Muscle</tissue>
    </source>
</reference>
<dbReference type="Pfam" id="PF00595">
    <property type="entry name" value="PDZ"/>
    <property type="match status" value="1"/>
</dbReference>
<dbReference type="PANTHER" id="PTHR19964">
    <property type="entry name" value="MULTIPLE PDZ DOMAIN PROTEIN"/>
    <property type="match status" value="1"/>
</dbReference>
<keyword evidence="1" id="KW-0812">Transmembrane</keyword>
<comment type="caution">
    <text evidence="3">The sequence shown here is derived from an EMBL/GenBank/DDBJ whole genome shotgun (WGS) entry which is preliminary data.</text>
</comment>
<evidence type="ECO:0000313" key="4">
    <source>
        <dbReference type="Proteomes" id="UP001482620"/>
    </source>
</evidence>
<feature type="domain" description="PDZ" evidence="2">
    <location>
        <begin position="1"/>
        <end position="69"/>
    </location>
</feature>
<feature type="transmembrane region" description="Helical" evidence="1">
    <location>
        <begin position="192"/>
        <end position="212"/>
    </location>
</feature>
<evidence type="ECO:0000256" key="1">
    <source>
        <dbReference type="SAM" id="Phobius"/>
    </source>
</evidence>
<gene>
    <name evidence="3" type="ORF">ILYODFUR_020252</name>
</gene>
<accession>A0ABV0TNU9</accession>
<dbReference type="PROSITE" id="PS50106">
    <property type="entry name" value="PDZ"/>
    <property type="match status" value="2"/>
</dbReference>
<feature type="domain" description="PDZ" evidence="2">
    <location>
        <begin position="141"/>
        <end position="187"/>
    </location>
</feature>
<sequence>MEVNQMSGSGVFISEVVRGGAAQMDGRVMQGDQILSVNGEDTRHASQEAVAAMLKCARKPVLLELGRLKAASWISSRLTSKASQMSHVSSSSSAVVAPPLPQMPASPELAITTEPLKNIKTRSDITSCCESSSGVEAGVRTVEITRGAGDSLGVSVAGGKGSPLGDIPIFIAMIQANGVAAKTHRLKHDPIMMFRFTMLAIVVSISAASVYLNRYEVQLDDHLLFIRLDLEVLQDLAPLFSAVTSW</sequence>
<proteinExistence type="predicted"/>
<dbReference type="InterPro" id="IPR001478">
    <property type="entry name" value="PDZ"/>
</dbReference>
<dbReference type="EMBL" id="JAHRIQ010036830">
    <property type="protein sequence ID" value="MEQ2233288.1"/>
    <property type="molecule type" value="Genomic_DNA"/>
</dbReference>
<evidence type="ECO:0000313" key="3">
    <source>
        <dbReference type="EMBL" id="MEQ2233288.1"/>
    </source>
</evidence>
<dbReference type="InterPro" id="IPR036034">
    <property type="entry name" value="PDZ_sf"/>
</dbReference>